<dbReference type="SUPFAM" id="SSF54211">
    <property type="entry name" value="Ribosomal protein S5 domain 2-like"/>
    <property type="match status" value="1"/>
</dbReference>
<feature type="transmembrane region" description="Helical" evidence="2">
    <location>
        <begin position="17"/>
        <end position="38"/>
    </location>
</feature>
<feature type="active site" evidence="1">
    <location>
        <position position="254"/>
    </location>
</feature>
<keyword evidence="1" id="KW-0378">Hydrolase</keyword>
<dbReference type="InterPro" id="IPR020568">
    <property type="entry name" value="Ribosomal_Su5_D2-typ_SF"/>
</dbReference>
<dbReference type="NCBIfam" id="NF041438">
    <property type="entry name" value="SepM_fam_S16"/>
    <property type="match status" value="1"/>
</dbReference>
<dbReference type="GO" id="GO:0004252">
    <property type="term" value="F:serine-type endopeptidase activity"/>
    <property type="evidence" value="ECO:0007669"/>
    <property type="project" value="UniProtKB-UniRule"/>
</dbReference>
<dbReference type="SMART" id="SM00228">
    <property type="entry name" value="PDZ"/>
    <property type="match status" value="1"/>
</dbReference>
<comment type="catalytic activity">
    <reaction evidence="1">
        <text>Hydrolysis of proteins in presence of ATP.</text>
        <dbReference type="EC" id="3.4.21.53"/>
    </reaction>
</comment>
<keyword evidence="2" id="KW-1133">Transmembrane helix</keyword>
<dbReference type="InterPro" id="IPR008269">
    <property type="entry name" value="Lon_proteolytic"/>
</dbReference>
<dbReference type="AlphaFoldDB" id="A0A135L438"/>
<dbReference type="PROSITE" id="PS51786">
    <property type="entry name" value="LON_PROTEOLYTIC"/>
    <property type="match status" value="1"/>
</dbReference>
<dbReference type="InterPro" id="IPR027065">
    <property type="entry name" value="Lon_Prtase"/>
</dbReference>
<comment type="similarity">
    <text evidence="1">Belongs to the peptidase S16 family.</text>
</comment>
<dbReference type="EC" id="3.4.21.53" evidence="1"/>
<keyword evidence="2" id="KW-0812">Transmembrane</keyword>
<dbReference type="Gene3D" id="3.30.230.10">
    <property type="match status" value="1"/>
</dbReference>
<dbReference type="Gene3D" id="2.30.42.10">
    <property type="match status" value="1"/>
</dbReference>
<evidence type="ECO:0000256" key="1">
    <source>
        <dbReference type="PROSITE-ProRule" id="PRU01122"/>
    </source>
</evidence>
<dbReference type="SUPFAM" id="SSF50156">
    <property type="entry name" value="PDZ domain-like"/>
    <property type="match status" value="1"/>
</dbReference>
<reference evidence="4 5" key="1">
    <citation type="submission" date="2016-02" db="EMBL/GenBank/DDBJ databases">
        <title>Draft Genome for Tepidibacillus decaturensis nov. sp. Strain Z9, an Anaerobic, Moderately Thermophilic and Heterotrophic Bacterium from Deep Subsurface of the Illinois Basin, USA.</title>
        <authorList>
            <person name="Dong Y."/>
            <person name="Chang J.Y."/>
            <person name="Sanford R."/>
            <person name="Fouke B.W."/>
        </authorList>
    </citation>
    <scope>NUCLEOTIDE SEQUENCE [LARGE SCALE GENOMIC DNA]</scope>
    <source>
        <strain evidence="4 5">Z9</strain>
    </source>
</reference>
<proteinExistence type="inferred from homology"/>
<dbReference type="EMBL" id="LSKU01000001">
    <property type="protein sequence ID" value="KXG43700.1"/>
    <property type="molecule type" value="Genomic_DNA"/>
</dbReference>
<evidence type="ECO:0000256" key="2">
    <source>
        <dbReference type="SAM" id="Phobius"/>
    </source>
</evidence>
<dbReference type="InterPro" id="IPR014721">
    <property type="entry name" value="Ribsml_uS5_D2-typ_fold_subgr"/>
</dbReference>
<protein>
    <recommendedName>
        <fullName evidence="1">endopeptidase La</fullName>
        <ecNumber evidence="1">3.4.21.53</ecNumber>
    </recommendedName>
</protein>
<evidence type="ECO:0000259" key="3">
    <source>
        <dbReference type="PROSITE" id="PS51786"/>
    </source>
</evidence>
<dbReference type="Pfam" id="PF05362">
    <property type="entry name" value="Lon_C"/>
    <property type="match status" value="1"/>
</dbReference>
<sequence length="363" mass="40486">MGKNNNVQSRKIKRIQWVVMVIIIFVYLTFYIPVPYFITSPGSAMELSPMIEVQGGYKEKGNFLLTTVALGTGNLAYYLYTYLDPYMETLPKKAVLGENENPEDYSKRQLQVMKISQEDAMIAAFQAINQPIIVKNKGILVMEVVKGMPAENIFKVGDLIIEVDHQSIKEVKELLHILEKKKAGENIDVRFIREGKTYLKSIQLAKLSQQTSLDLETKSQSERRVGFGIYPAQEREVIPSKKVVFNTEDIGGPSAGLMFTLEIINQLTSEDLTKGYQIAGTGTIQPDGTVGQIGGARLKVKAAYEKGAEIFFVPKDIATDDINQKEAEESNRSLGNPLTIVPVSNVKEALKYLQGLSPKENKK</sequence>
<dbReference type="GO" id="GO:0006508">
    <property type="term" value="P:proteolysis"/>
    <property type="evidence" value="ECO:0007669"/>
    <property type="project" value="UniProtKB-KW"/>
</dbReference>
<keyword evidence="2" id="KW-0472">Membrane</keyword>
<keyword evidence="1" id="KW-0720">Serine protease</keyword>
<gene>
    <name evidence="4" type="ORF">U473_06475</name>
</gene>
<comment type="caution">
    <text evidence="4">The sequence shown here is derived from an EMBL/GenBank/DDBJ whole genome shotgun (WGS) entry which is preliminary data.</text>
</comment>
<dbReference type="RefSeq" id="WP_068724521.1">
    <property type="nucleotide sequence ID" value="NZ_LSKU01000001.1"/>
</dbReference>
<dbReference type="Proteomes" id="UP000070352">
    <property type="component" value="Unassembled WGS sequence"/>
</dbReference>
<accession>A0A135L438</accession>
<feature type="active site" evidence="1">
    <location>
        <position position="299"/>
    </location>
</feature>
<dbReference type="GO" id="GO:0004176">
    <property type="term" value="F:ATP-dependent peptidase activity"/>
    <property type="evidence" value="ECO:0007669"/>
    <property type="project" value="UniProtKB-UniRule"/>
</dbReference>
<dbReference type="InterPro" id="IPR001478">
    <property type="entry name" value="PDZ"/>
</dbReference>
<organism evidence="4 5">
    <name type="scientific">Tepidibacillus decaturensis</name>
    <dbReference type="NCBI Taxonomy" id="1413211"/>
    <lineage>
        <taxon>Bacteria</taxon>
        <taxon>Bacillati</taxon>
        <taxon>Bacillota</taxon>
        <taxon>Bacilli</taxon>
        <taxon>Bacillales</taxon>
        <taxon>Bacillaceae</taxon>
        <taxon>Tepidibacillus</taxon>
    </lineage>
</organism>
<feature type="transmembrane region" description="Helical" evidence="2">
    <location>
        <begin position="63"/>
        <end position="83"/>
    </location>
</feature>
<feature type="domain" description="Lon proteolytic" evidence="3">
    <location>
        <begin position="248"/>
        <end position="356"/>
    </location>
</feature>
<keyword evidence="1" id="KW-0645">Protease</keyword>
<dbReference type="InterPro" id="IPR036034">
    <property type="entry name" value="PDZ_sf"/>
</dbReference>
<dbReference type="OrthoDB" id="2356897at2"/>
<dbReference type="PANTHER" id="PTHR10046">
    <property type="entry name" value="ATP DEPENDENT LON PROTEASE FAMILY MEMBER"/>
    <property type="match status" value="1"/>
</dbReference>
<dbReference type="Pfam" id="PF13180">
    <property type="entry name" value="PDZ_2"/>
    <property type="match status" value="1"/>
</dbReference>
<dbReference type="GO" id="GO:0005524">
    <property type="term" value="F:ATP binding"/>
    <property type="evidence" value="ECO:0007669"/>
    <property type="project" value="InterPro"/>
</dbReference>
<name>A0A135L438_9BACI</name>
<dbReference type="STRING" id="1413211.U473_06475"/>
<keyword evidence="5" id="KW-1185">Reference proteome</keyword>
<evidence type="ECO:0000313" key="5">
    <source>
        <dbReference type="Proteomes" id="UP000070352"/>
    </source>
</evidence>
<dbReference type="GO" id="GO:0030163">
    <property type="term" value="P:protein catabolic process"/>
    <property type="evidence" value="ECO:0007669"/>
    <property type="project" value="InterPro"/>
</dbReference>
<evidence type="ECO:0000313" key="4">
    <source>
        <dbReference type="EMBL" id="KXG43700.1"/>
    </source>
</evidence>